<keyword evidence="4 7" id="KW-0812">Transmembrane</keyword>
<dbReference type="SUPFAM" id="SSF161098">
    <property type="entry name" value="MetI-like"/>
    <property type="match status" value="1"/>
</dbReference>
<gene>
    <name evidence="9" type="ORF">EV213_101416</name>
</gene>
<dbReference type="InterPro" id="IPR051393">
    <property type="entry name" value="ABC_transporter_permease"/>
</dbReference>
<comment type="caution">
    <text evidence="9">The sequence shown here is derived from an EMBL/GenBank/DDBJ whole genome shotgun (WGS) entry which is preliminary data.</text>
</comment>
<evidence type="ECO:0000256" key="3">
    <source>
        <dbReference type="ARBA" id="ARBA00022475"/>
    </source>
</evidence>
<evidence type="ECO:0000313" key="9">
    <source>
        <dbReference type="EMBL" id="TDQ42984.1"/>
    </source>
</evidence>
<dbReference type="CDD" id="cd06261">
    <property type="entry name" value="TM_PBP2"/>
    <property type="match status" value="1"/>
</dbReference>
<keyword evidence="10" id="KW-1185">Reference proteome</keyword>
<dbReference type="Pfam" id="PF00528">
    <property type="entry name" value="BPD_transp_1"/>
    <property type="match status" value="1"/>
</dbReference>
<feature type="transmembrane region" description="Helical" evidence="7">
    <location>
        <begin position="68"/>
        <end position="89"/>
    </location>
</feature>
<feature type="transmembrane region" description="Helical" evidence="7">
    <location>
        <begin position="255"/>
        <end position="274"/>
    </location>
</feature>
<evidence type="ECO:0000256" key="6">
    <source>
        <dbReference type="ARBA" id="ARBA00023136"/>
    </source>
</evidence>
<evidence type="ECO:0000313" key="10">
    <source>
        <dbReference type="Proteomes" id="UP000295632"/>
    </source>
</evidence>
<evidence type="ECO:0000256" key="7">
    <source>
        <dbReference type="RuleBase" id="RU363032"/>
    </source>
</evidence>
<keyword evidence="5 7" id="KW-1133">Transmembrane helix</keyword>
<evidence type="ECO:0000256" key="5">
    <source>
        <dbReference type="ARBA" id="ARBA00022989"/>
    </source>
</evidence>
<organism evidence="9 10">
    <name type="scientific">Aureibacillus halotolerans</name>
    <dbReference type="NCBI Taxonomy" id="1508390"/>
    <lineage>
        <taxon>Bacteria</taxon>
        <taxon>Bacillati</taxon>
        <taxon>Bacillota</taxon>
        <taxon>Bacilli</taxon>
        <taxon>Bacillales</taxon>
        <taxon>Bacillaceae</taxon>
        <taxon>Aureibacillus</taxon>
    </lineage>
</organism>
<dbReference type="GO" id="GO:0055085">
    <property type="term" value="P:transmembrane transport"/>
    <property type="evidence" value="ECO:0007669"/>
    <property type="project" value="InterPro"/>
</dbReference>
<dbReference type="PROSITE" id="PS50928">
    <property type="entry name" value="ABC_TM1"/>
    <property type="match status" value="1"/>
</dbReference>
<evidence type="ECO:0000256" key="4">
    <source>
        <dbReference type="ARBA" id="ARBA00022692"/>
    </source>
</evidence>
<feature type="transmembrane region" description="Helical" evidence="7">
    <location>
        <begin position="231"/>
        <end position="249"/>
    </location>
</feature>
<protein>
    <submittedName>
        <fullName evidence="9">Carbohydrate ABC transporter membrane protein 1 (CUT1 family)</fullName>
    </submittedName>
</protein>
<accession>A0A4R6UII3</accession>
<evidence type="ECO:0000259" key="8">
    <source>
        <dbReference type="PROSITE" id="PS50928"/>
    </source>
</evidence>
<feature type="transmembrane region" description="Helical" evidence="7">
    <location>
        <begin position="7"/>
        <end position="32"/>
    </location>
</feature>
<dbReference type="PANTHER" id="PTHR30193:SF44">
    <property type="entry name" value="LACTOSE TRANSPORT SYSTEM PERMEASE PROTEIN LACF"/>
    <property type="match status" value="1"/>
</dbReference>
<feature type="domain" description="ABC transmembrane type-1" evidence="8">
    <location>
        <begin position="64"/>
        <end position="275"/>
    </location>
</feature>
<dbReference type="Proteomes" id="UP000295632">
    <property type="component" value="Unassembled WGS sequence"/>
</dbReference>
<feature type="transmembrane region" description="Helical" evidence="7">
    <location>
        <begin position="196"/>
        <end position="219"/>
    </location>
</feature>
<proteinExistence type="inferred from homology"/>
<comment type="subcellular location">
    <subcellularLocation>
        <location evidence="1 7">Cell membrane</location>
        <topology evidence="1 7">Multi-pass membrane protein</topology>
    </subcellularLocation>
</comment>
<dbReference type="PANTHER" id="PTHR30193">
    <property type="entry name" value="ABC TRANSPORTER PERMEASE PROTEIN"/>
    <property type="match status" value="1"/>
</dbReference>
<evidence type="ECO:0000256" key="1">
    <source>
        <dbReference type="ARBA" id="ARBA00004651"/>
    </source>
</evidence>
<dbReference type="AlphaFoldDB" id="A0A4R6UII3"/>
<dbReference type="InterPro" id="IPR035906">
    <property type="entry name" value="MetI-like_sf"/>
</dbReference>
<dbReference type="InterPro" id="IPR000515">
    <property type="entry name" value="MetI-like"/>
</dbReference>
<dbReference type="GO" id="GO:0005886">
    <property type="term" value="C:plasma membrane"/>
    <property type="evidence" value="ECO:0007669"/>
    <property type="project" value="UniProtKB-SubCell"/>
</dbReference>
<name>A0A4R6UII3_9BACI</name>
<dbReference type="EMBL" id="SNYJ01000001">
    <property type="protein sequence ID" value="TDQ42984.1"/>
    <property type="molecule type" value="Genomic_DNA"/>
</dbReference>
<keyword evidence="3" id="KW-1003">Cell membrane</keyword>
<dbReference type="Gene3D" id="1.10.3720.10">
    <property type="entry name" value="MetI-like"/>
    <property type="match status" value="1"/>
</dbReference>
<reference evidence="9 10" key="1">
    <citation type="submission" date="2019-03" db="EMBL/GenBank/DDBJ databases">
        <title>Genomic Encyclopedia of Type Strains, Phase IV (KMG-IV): sequencing the most valuable type-strain genomes for metagenomic binning, comparative biology and taxonomic classification.</title>
        <authorList>
            <person name="Goeker M."/>
        </authorList>
    </citation>
    <scope>NUCLEOTIDE SEQUENCE [LARGE SCALE GENOMIC DNA]</scope>
    <source>
        <strain evidence="9 10">DSM 28697</strain>
    </source>
</reference>
<comment type="similarity">
    <text evidence="7">Belongs to the binding-protein-dependent transport system permease family.</text>
</comment>
<dbReference type="OrthoDB" id="9788108at2"/>
<keyword evidence="2 7" id="KW-0813">Transport</keyword>
<sequence>MYKTRHAVFFLIVPVLLFMVFILLPAISAFFLSFTSYNIFDPIEWVWFDNYKEALQDSDFWNALGNTVLFWVLATPTLVIMPIFVAVLANQKVRGIRVFRLIFYFPVLVSVVVTAILWRWMFNLDGILNYFLSVFNLPAVEWLTSPEMVIPSMALVTIWSGFGYYTLFYLAGLQTVPKDLYEAAELDGAGFFKKHLYITIPMLRPVIFFVSVISTMGAFKEFTLMLTMTNGGPLDASTTVVLLVFKEAFQGLNMGYASAVSFLLFLFILVLTLINEKFIDRNPSGD</sequence>
<feature type="transmembrane region" description="Helical" evidence="7">
    <location>
        <begin position="156"/>
        <end position="176"/>
    </location>
</feature>
<evidence type="ECO:0000256" key="2">
    <source>
        <dbReference type="ARBA" id="ARBA00022448"/>
    </source>
</evidence>
<feature type="transmembrane region" description="Helical" evidence="7">
    <location>
        <begin position="101"/>
        <end position="121"/>
    </location>
</feature>
<dbReference type="RefSeq" id="WP_133578797.1">
    <property type="nucleotide sequence ID" value="NZ_SNYJ01000001.1"/>
</dbReference>
<keyword evidence="6 7" id="KW-0472">Membrane</keyword>